<dbReference type="CDD" id="cd06341">
    <property type="entry name" value="PBP1_ABC_ligand_binding-like"/>
    <property type="match status" value="1"/>
</dbReference>
<dbReference type="RefSeq" id="WP_189268360.1">
    <property type="nucleotide sequence ID" value="NZ_BMML01000030.1"/>
</dbReference>
<name>A0A918CWR0_9ACTN</name>
<dbReference type="Proteomes" id="UP000653411">
    <property type="component" value="Unassembled WGS sequence"/>
</dbReference>
<comment type="caution">
    <text evidence="5">The sequence shown here is derived from an EMBL/GenBank/DDBJ whole genome shotgun (WGS) entry which is preliminary data.</text>
</comment>
<dbReference type="PROSITE" id="PS51257">
    <property type="entry name" value="PROKAR_LIPOPROTEIN"/>
    <property type="match status" value="1"/>
</dbReference>
<dbReference type="PANTHER" id="PTHR30483">
    <property type="entry name" value="LEUCINE-SPECIFIC-BINDING PROTEIN"/>
    <property type="match status" value="1"/>
</dbReference>
<evidence type="ECO:0000256" key="1">
    <source>
        <dbReference type="ARBA" id="ARBA00010062"/>
    </source>
</evidence>
<protein>
    <recommendedName>
        <fullName evidence="4">Leucine-binding protein domain-containing protein</fullName>
    </recommendedName>
</protein>
<proteinExistence type="inferred from homology"/>
<dbReference type="PANTHER" id="PTHR30483:SF6">
    <property type="entry name" value="PERIPLASMIC BINDING PROTEIN OF ABC TRANSPORTER FOR NATURAL AMINO ACIDS"/>
    <property type="match status" value="1"/>
</dbReference>
<dbReference type="SUPFAM" id="SSF53822">
    <property type="entry name" value="Periplasmic binding protein-like I"/>
    <property type="match status" value="1"/>
</dbReference>
<gene>
    <name evidence="5" type="ORF">GCM10011578_085630</name>
</gene>
<dbReference type="AlphaFoldDB" id="A0A918CWR0"/>
<reference evidence="5" key="1">
    <citation type="journal article" date="2014" name="Int. J. Syst. Evol. Microbiol.">
        <title>Complete genome sequence of Corynebacterium casei LMG S-19264T (=DSM 44701T), isolated from a smear-ripened cheese.</title>
        <authorList>
            <consortium name="US DOE Joint Genome Institute (JGI-PGF)"/>
            <person name="Walter F."/>
            <person name="Albersmeier A."/>
            <person name="Kalinowski J."/>
            <person name="Ruckert C."/>
        </authorList>
    </citation>
    <scope>NUCLEOTIDE SEQUENCE</scope>
    <source>
        <strain evidence="5">CGMCC 4.7110</strain>
    </source>
</reference>
<evidence type="ECO:0000313" key="5">
    <source>
        <dbReference type="EMBL" id="GGN39291.1"/>
    </source>
</evidence>
<sequence>MSVEKISRRPARVVAGACTALALTLVAACASNGDAGANSKSDKAESVRQVELPVKKAQGKPIVVGMINNDTNAAGNFANMGEATRAAVKYVNNNLGGAGGRPIRLEYCNSNGTTAASANCAAQILEQHPAAVIGGLDLGSDGSLPLLAKAGVPYVATTPISATELTSPDSFSFFAGAAGSQIAASVYAAKELHTKKAAVLFNENPQARLAAERFVRDVLKAQGVKKVTMVPFGVNETDVAGPLSQALQGGTDTVFGIMPESGCVNVLKAKQSLASTATYVFTGNCAAPGVLKAGGSAADGSYFPVSVQPANADTPDTKAFRAAIAKYAPSVDLGFYPESAFAATVSLSRVLGKTDKPDDPAAVIKAFHALKNEPTFVGPPVTCDGKQVAGLPSVCTNQVRIVKSENGRLQDVAGRWYSG</sequence>
<dbReference type="Gene3D" id="3.40.50.2300">
    <property type="match status" value="2"/>
</dbReference>
<feature type="signal peptide" evidence="3">
    <location>
        <begin position="1"/>
        <end position="30"/>
    </location>
</feature>
<evidence type="ECO:0000256" key="3">
    <source>
        <dbReference type="SAM" id="SignalP"/>
    </source>
</evidence>
<dbReference type="InterPro" id="IPR051010">
    <property type="entry name" value="BCAA_transport"/>
</dbReference>
<reference evidence="5" key="2">
    <citation type="submission" date="2020-09" db="EMBL/GenBank/DDBJ databases">
        <authorList>
            <person name="Sun Q."/>
            <person name="Zhou Y."/>
        </authorList>
    </citation>
    <scope>NUCLEOTIDE SEQUENCE</scope>
    <source>
        <strain evidence="5">CGMCC 4.7110</strain>
    </source>
</reference>
<organism evidence="5 6">
    <name type="scientific">Streptomyces fuscichromogenes</name>
    <dbReference type="NCBI Taxonomy" id="1324013"/>
    <lineage>
        <taxon>Bacteria</taxon>
        <taxon>Bacillati</taxon>
        <taxon>Actinomycetota</taxon>
        <taxon>Actinomycetes</taxon>
        <taxon>Kitasatosporales</taxon>
        <taxon>Streptomycetaceae</taxon>
        <taxon>Streptomyces</taxon>
    </lineage>
</organism>
<feature type="chain" id="PRO_5037715203" description="Leucine-binding protein domain-containing protein" evidence="3">
    <location>
        <begin position="31"/>
        <end position="419"/>
    </location>
</feature>
<dbReference type="InterPro" id="IPR028082">
    <property type="entry name" value="Peripla_BP_I"/>
</dbReference>
<accession>A0A918CWR0</accession>
<evidence type="ECO:0000259" key="4">
    <source>
        <dbReference type="Pfam" id="PF13458"/>
    </source>
</evidence>
<dbReference type="EMBL" id="BMML01000030">
    <property type="protein sequence ID" value="GGN39291.1"/>
    <property type="molecule type" value="Genomic_DNA"/>
</dbReference>
<keyword evidence="2 3" id="KW-0732">Signal</keyword>
<comment type="similarity">
    <text evidence="1">Belongs to the leucine-binding protein family.</text>
</comment>
<dbReference type="Pfam" id="PF13458">
    <property type="entry name" value="Peripla_BP_6"/>
    <property type="match status" value="1"/>
</dbReference>
<feature type="domain" description="Leucine-binding protein" evidence="4">
    <location>
        <begin position="61"/>
        <end position="381"/>
    </location>
</feature>
<evidence type="ECO:0000313" key="6">
    <source>
        <dbReference type="Proteomes" id="UP000653411"/>
    </source>
</evidence>
<dbReference type="InterPro" id="IPR028081">
    <property type="entry name" value="Leu-bd"/>
</dbReference>
<evidence type="ECO:0000256" key="2">
    <source>
        <dbReference type="ARBA" id="ARBA00022729"/>
    </source>
</evidence>
<keyword evidence="6" id="KW-1185">Reference proteome</keyword>